<evidence type="ECO:0000313" key="1">
    <source>
        <dbReference type="EMBL" id="KAJ4958166.1"/>
    </source>
</evidence>
<dbReference type="Proteomes" id="UP001141806">
    <property type="component" value="Unassembled WGS sequence"/>
</dbReference>
<reference evidence="1" key="1">
    <citation type="journal article" date="2023" name="Plant J.">
        <title>The genome of the king protea, Protea cynaroides.</title>
        <authorList>
            <person name="Chang J."/>
            <person name="Duong T.A."/>
            <person name="Schoeman C."/>
            <person name="Ma X."/>
            <person name="Roodt D."/>
            <person name="Barker N."/>
            <person name="Li Z."/>
            <person name="Van de Peer Y."/>
            <person name="Mizrachi E."/>
        </authorList>
    </citation>
    <scope>NUCLEOTIDE SEQUENCE</scope>
    <source>
        <tissue evidence="1">Young leaves</tissue>
    </source>
</reference>
<dbReference type="AlphaFoldDB" id="A0A9Q0H3X1"/>
<keyword evidence="2" id="KW-1185">Reference proteome</keyword>
<evidence type="ECO:0000313" key="2">
    <source>
        <dbReference type="Proteomes" id="UP001141806"/>
    </source>
</evidence>
<organism evidence="1 2">
    <name type="scientific">Protea cynaroides</name>
    <dbReference type="NCBI Taxonomy" id="273540"/>
    <lineage>
        <taxon>Eukaryota</taxon>
        <taxon>Viridiplantae</taxon>
        <taxon>Streptophyta</taxon>
        <taxon>Embryophyta</taxon>
        <taxon>Tracheophyta</taxon>
        <taxon>Spermatophyta</taxon>
        <taxon>Magnoliopsida</taxon>
        <taxon>Proteales</taxon>
        <taxon>Proteaceae</taxon>
        <taxon>Protea</taxon>
    </lineage>
</organism>
<evidence type="ECO:0008006" key="3">
    <source>
        <dbReference type="Google" id="ProtNLM"/>
    </source>
</evidence>
<protein>
    <recommendedName>
        <fullName evidence="3">Pentatricopeptide repeat-containing protein</fullName>
    </recommendedName>
</protein>
<proteinExistence type="predicted"/>
<comment type="caution">
    <text evidence="1">The sequence shown here is derived from an EMBL/GenBank/DDBJ whole genome shotgun (WGS) entry which is preliminary data.</text>
</comment>
<name>A0A9Q0H3X1_9MAGN</name>
<dbReference type="OrthoDB" id="10497609at2759"/>
<accession>A0A9Q0H3X1</accession>
<dbReference type="EMBL" id="JAMYWD010000010">
    <property type="protein sequence ID" value="KAJ4958166.1"/>
    <property type="molecule type" value="Genomic_DNA"/>
</dbReference>
<gene>
    <name evidence="1" type="ORF">NE237_025277</name>
</gene>
<sequence length="127" mass="14724">MAVLKNPCLHRRQPRCPLCTPPRFISNTSLPPPEWIEPSVDVSNFVVSPNNLKLSPWINRILGLLNDSPTMESNLNDYCHRKFLIKLSPNFVAYLLRSTEIREKPGLAFRFFEWAGKQRSFCHKLES</sequence>